<dbReference type="GO" id="GO:0009380">
    <property type="term" value="C:excinuclease repair complex"/>
    <property type="evidence" value="ECO:0007669"/>
    <property type="project" value="InterPro"/>
</dbReference>
<dbReference type="SUPFAM" id="SSF52540">
    <property type="entry name" value="P-loop containing nucleoside triphosphate hydrolases"/>
    <property type="match status" value="2"/>
</dbReference>
<gene>
    <name evidence="18" type="ORF">A2744_03940</name>
</gene>
<dbReference type="InterPro" id="IPR013815">
    <property type="entry name" value="ATP_grasp_subdomain_1"/>
</dbReference>
<dbReference type="GO" id="GO:0003677">
    <property type="term" value="F:DNA binding"/>
    <property type="evidence" value="ECO:0007669"/>
    <property type="project" value="UniProtKB-KW"/>
</dbReference>
<evidence type="ECO:0000256" key="12">
    <source>
        <dbReference type="ARBA" id="ARBA00023125"/>
    </source>
</evidence>
<dbReference type="STRING" id="1797535.A2744_03940"/>
<dbReference type="InterPro" id="IPR003439">
    <property type="entry name" value="ABC_transporter-like_ATP-bd"/>
</dbReference>
<dbReference type="AlphaFoldDB" id="A0A1G1XYU8"/>
<dbReference type="Pfam" id="PF17755">
    <property type="entry name" value="UvrA_DNA-bind"/>
    <property type="match status" value="1"/>
</dbReference>
<dbReference type="InterPro" id="IPR041552">
    <property type="entry name" value="UvrA_DNA-bd"/>
</dbReference>
<evidence type="ECO:0000256" key="9">
    <source>
        <dbReference type="ARBA" id="ARBA00022833"/>
    </source>
</evidence>
<evidence type="ECO:0000256" key="2">
    <source>
        <dbReference type="ARBA" id="ARBA00022490"/>
    </source>
</evidence>
<keyword evidence="6" id="KW-0227">DNA damage</keyword>
<dbReference type="Gene3D" id="3.30.1490.20">
    <property type="entry name" value="ATP-grasp fold, A domain"/>
    <property type="match status" value="1"/>
</dbReference>
<keyword evidence="12" id="KW-0238">DNA-binding</keyword>
<dbReference type="PANTHER" id="PTHR43152:SF3">
    <property type="entry name" value="UVRABC SYSTEM PROTEIN A"/>
    <property type="match status" value="1"/>
</dbReference>
<keyword evidence="4" id="KW-0677">Repeat</keyword>
<dbReference type="GO" id="GO:0006289">
    <property type="term" value="P:nucleotide-excision repair"/>
    <property type="evidence" value="ECO:0007669"/>
    <property type="project" value="InterPro"/>
</dbReference>
<dbReference type="GO" id="GO:0004518">
    <property type="term" value="F:nuclease activity"/>
    <property type="evidence" value="ECO:0007669"/>
    <property type="project" value="UniProtKB-KW"/>
</dbReference>
<dbReference type="NCBIfam" id="NF001503">
    <property type="entry name" value="PRK00349.1"/>
    <property type="match status" value="1"/>
</dbReference>
<evidence type="ECO:0000256" key="1">
    <source>
        <dbReference type="ARBA" id="ARBA00004496"/>
    </source>
</evidence>
<dbReference type="InterPro" id="IPR004602">
    <property type="entry name" value="UvrA"/>
</dbReference>
<keyword evidence="3" id="KW-0479">Metal-binding</keyword>
<keyword evidence="9" id="KW-0862">Zinc</keyword>
<evidence type="ECO:0000313" key="19">
    <source>
        <dbReference type="Proteomes" id="UP000178240"/>
    </source>
</evidence>
<dbReference type="Pfam" id="PF17760">
    <property type="entry name" value="UvrA_inter"/>
    <property type="match status" value="1"/>
</dbReference>
<organism evidence="18 19">
    <name type="scientific">Candidatus Buchananbacteria bacterium RIFCSPHIGHO2_01_FULL_44_11</name>
    <dbReference type="NCBI Taxonomy" id="1797535"/>
    <lineage>
        <taxon>Bacteria</taxon>
        <taxon>Candidatus Buchananiibacteriota</taxon>
    </lineage>
</organism>
<keyword evidence="8" id="KW-0863">Zinc-finger</keyword>
<accession>A0A1G1XYU8</accession>
<dbReference type="PROSITE" id="PS00211">
    <property type="entry name" value="ABC_TRANSPORTER_1"/>
    <property type="match status" value="2"/>
</dbReference>
<keyword evidence="5" id="KW-0547">Nucleotide-binding</keyword>
<dbReference type="PANTHER" id="PTHR43152">
    <property type="entry name" value="UVRABC SYSTEM PROTEIN A"/>
    <property type="match status" value="1"/>
</dbReference>
<evidence type="ECO:0000256" key="7">
    <source>
        <dbReference type="ARBA" id="ARBA00022769"/>
    </source>
</evidence>
<protein>
    <recommendedName>
        <fullName evidence="15">UvrABC system protein A</fullName>
    </recommendedName>
    <alternativeName>
        <fullName evidence="16">Excinuclease ABC subunit A</fullName>
    </alternativeName>
</protein>
<dbReference type="GO" id="GO:0016887">
    <property type="term" value="F:ATP hydrolysis activity"/>
    <property type="evidence" value="ECO:0007669"/>
    <property type="project" value="InterPro"/>
</dbReference>
<evidence type="ECO:0000256" key="16">
    <source>
        <dbReference type="ARBA" id="ARBA00042156"/>
    </source>
</evidence>
<sequence>MVHKYIKVRGARVHNLKNINVDIPRDKLVVLTGISGSGKSSLAFDTLYAEGQRRYVESLSNYARQFLGLMDKPDVDSIEGLSPAISIDQRSASANPRSTVGTVTEIYDYLRLLFARIGQVHCPQCGQRIKKQTSTEIIDDIFKLNSRNVIVLAPIVLNQNGERKKTIAEIKKAGFRQVRVDGEFYDIQAAGELNLDSNKMNELAVVVGKITAETSPDKRIMKENLTRLVELGLDLGNGQIVAMLESGQQLQFCQYSHCYNCHLDLPNFESRNFSFNSPAGACPKCLGLGTRLEVDPALVIPNKKLTLAQGAIKPFARNFANQNYYWQLLQATAKENNFSLDVPVELLKKKDFDLILNGTKEKTYNISGQSMTFPGILAILAEKHSSTTSDYLRQEIEQYMRVFICPTCQGKRLKPESLAVLLGGLNISAITNLTIEKALVFFEDLLKSKSSPTALSVRDHKIADLIFREVINRLGYLINVGLNYLTLDRSSVTLAGGEAQRIRLATQLGLSLTGVVYILDEPSIGLHQKDNKKLIETLQYLRDLGNTVIVVEHDSMMMQAADEIIDIGPGAGEYGGKVVAQASPALIMKDKNSLTGQYLAGKLAIKLPKAYRRGTGKYLEIIGAKEFNLKNIDVKIPLGKFICLTGVSGSGKSTLMLEILVKALAQKFYRAKDLPGQYKELKGLENIDKVIAIDQSPIGRTPRSNPATYTGLFTYIRDLFTQTKEAKIRGYKAGKFSFNAKGGRCETCTGEGYVKIEMQFLPDVYVQCEECHGQRYKAEVLEIHYQGRNIADILNMSVEEAMKFFGQHDIINNKLKTLYNVGLGYVKLGQPATTLSGGEAQRVKLATELSRRSTGKTLYILDEPTTGLHFEDIKCLLQVLNQLVDKGNTVLIIEHNLDVIKCADWLIDLGPEGGDKGGYIVAEGTPKDIVKVTKSYTGRYLKEVLA</sequence>
<proteinExistence type="inferred from homology"/>
<dbReference type="SMART" id="SM00382">
    <property type="entry name" value="AAA"/>
    <property type="match status" value="1"/>
</dbReference>
<evidence type="ECO:0000256" key="10">
    <source>
        <dbReference type="ARBA" id="ARBA00022840"/>
    </source>
</evidence>
<dbReference type="InterPro" id="IPR017871">
    <property type="entry name" value="ABC_transporter-like_CS"/>
</dbReference>
<reference evidence="18 19" key="1">
    <citation type="journal article" date="2016" name="Nat. Commun.">
        <title>Thousands of microbial genomes shed light on interconnected biogeochemical processes in an aquifer system.</title>
        <authorList>
            <person name="Anantharaman K."/>
            <person name="Brown C.T."/>
            <person name="Hug L.A."/>
            <person name="Sharon I."/>
            <person name="Castelle C.J."/>
            <person name="Probst A.J."/>
            <person name="Thomas B.C."/>
            <person name="Singh A."/>
            <person name="Wilkins M.J."/>
            <person name="Karaoz U."/>
            <person name="Brodie E.L."/>
            <person name="Williams K.H."/>
            <person name="Hubbard S.S."/>
            <person name="Banfield J.F."/>
        </authorList>
    </citation>
    <scope>NUCLEOTIDE SEQUENCE [LARGE SCALE GENOMIC DNA]</scope>
</reference>
<name>A0A1G1XYU8_9BACT</name>
<evidence type="ECO:0000256" key="15">
    <source>
        <dbReference type="ARBA" id="ARBA00039316"/>
    </source>
</evidence>
<evidence type="ECO:0000256" key="13">
    <source>
        <dbReference type="ARBA" id="ARBA00023204"/>
    </source>
</evidence>
<dbReference type="InterPro" id="IPR027417">
    <property type="entry name" value="P-loop_NTPase"/>
</dbReference>
<keyword evidence="10" id="KW-0067">ATP-binding</keyword>
<comment type="similarity">
    <text evidence="14">Belongs to the ABC transporter superfamily. UvrA family.</text>
</comment>
<evidence type="ECO:0000256" key="3">
    <source>
        <dbReference type="ARBA" id="ARBA00022723"/>
    </source>
</evidence>
<evidence type="ECO:0000313" key="18">
    <source>
        <dbReference type="EMBL" id="OGY45131.1"/>
    </source>
</evidence>
<dbReference type="InterPro" id="IPR003593">
    <property type="entry name" value="AAA+_ATPase"/>
</dbReference>
<dbReference type="GO" id="GO:0005524">
    <property type="term" value="F:ATP binding"/>
    <property type="evidence" value="ECO:0007669"/>
    <property type="project" value="UniProtKB-KW"/>
</dbReference>
<evidence type="ECO:0000256" key="5">
    <source>
        <dbReference type="ARBA" id="ARBA00022741"/>
    </source>
</evidence>
<evidence type="ECO:0000256" key="14">
    <source>
        <dbReference type="ARBA" id="ARBA00038000"/>
    </source>
</evidence>
<dbReference type="EMBL" id="MHIE01000028">
    <property type="protein sequence ID" value="OGY45131.1"/>
    <property type="molecule type" value="Genomic_DNA"/>
</dbReference>
<keyword evidence="7" id="KW-0228">DNA excision</keyword>
<dbReference type="Gene3D" id="1.10.8.280">
    <property type="entry name" value="ABC transporter ATPase domain-like"/>
    <property type="match status" value="1"/>
</dbReference>
<dbReference type="CDD" id="cd03270">
    <property type="entry name" value="ABC_UvrA_I"/>
    <property type="match status" value="1"/>
</dbReference>
<evidence type="ECO:0000259" key="17">
    <source>
        <dbReference type="PROSITE" id="PS50893"/>
    </source>
</evidence>
<comment type="caution">
    <text evidence="18">The sequence shown here is derived from an EMBL/GenBank/DDBJ whole genome shotgun (WGS) entry which is preliminary data.</text>
</comment>
<keyword evidence="11" id="KW-0267">Excision nuclease</keyword>
<evidence type="ECO:0000256" key="6">
    <source>
        <dbReference type="ARBA" id="ARBA00022763"/>
    </source>
</evidence>
<dbReference type="FunFam" id="1.20.1580.10:FF:000002">
    <property type="entry name" value="UvrABC system protein A"/>
    <property type="match status" value="1"/>
</dbReference>
<keyword evidence="2" id="KW-0963">Cytoplasm</keyword>
<evidence type="ECO:0000256" key="8">
    <source>
        <dbReference type="ARBA" id="ARBA00022771"/>
    </source>
</evidence>
<dbReference type="Gene3D" id="3.40.50.300">
    <property type="entry name" value="P-loop containing nucleotide triphosphate hydrolases"/>
    <property type="match status" value="2"/>
</dbReference>
<dbReference type="PROSITE" id="PS50893">
    <property type="entry name" value="ABC_TRANSPORTER_2"/>
    <property type="match status" value="1"/>
</dbReference>
<feature type="domain" description="ABC transporter" evidence="17">
    <location>
        <begin position="605"/>
        <end position="942"/>
    </location>
</feature>
<dbReference type="Proteomes" id="UP000178240">
    <property type="component" value="Unassembled WGS sequence"/>
</dbReference>
<keyword evidence="13" id="KW-0234">DNA repair</keyword>
<evidence type="ECO:0000256" key="11">
    <source>
        <dbReference type="ARBA" id="ARBA00022881"/>
    </source>
</evidence>
<dbReference type="CDD" id="cd03271">
    <property type="entry name" value="ABC_UvrA_II"/>
    <property type="match status" value="1"/>
</dbReference>
<dbReference type="InterPro" id="IPR041102">
    <property type="entry name" value="UvrA_inter"/>
</dbReference>
<dbReference type="Gene3D" id="1.20.1580.10">
    <property type="entry name" value="ABC transporter ATPase like domain"/>
    <property type="match status" value="2"/>
</dbReference>
<evidence type="ECO:0000256" key="4">
    <source>
        <dbReference type="ARBA" id="ARBA00022737"/>
    </source>
</evidence>
<dbReference type="GO" id="GO:0008270">
    <property type="term" value="F:zinc ion binding"/>
    <property type="evidence" value="ECO:0007669"/>
    <property type="project" value="UniProtKB-KW"/>
</dbReference>
<comment type="subcellular location">
    <subcellularLocation>
        <location evidence="1">Cytoplasm</location>
    </subcellularLocation>
</comment>
<dbReference type="GO" id="GO:0005737">
    <property type="term" value="C:cytoplasm"/>
    <property type="evidence" value="ECO:0007669"/>
    <property type="project" value="UniProtKB-SubCell"/>
</dbReference>
<dbReference type="NCBIfam" id="TIGR00630">
    <property type="entry name" value="uvra"/>
    <property type="match status" value="1"/>
</dbReference>